<reference evidence="3" key="1">
    <citation type="submission" date="2017-02" db="EMBL/GenBank/DDBJ databases">
        <authorList>
            <person name="Varghese N."/>
            <person name="Submissions S."/>
        </authorList>
    </citation>
    <scope>NUCLEOTIDE SEQUENCE [LARGE SCALE GENOMIC DNA]</scope>
    <source>
        <strain evidence="3">ATCC 700200</strain>
    </source>
</reference>
<organism evidence="2 3">
    <name type="scientific">Prosthecobacter debontii</name>
    <dbReference type="NCBI Taxonomy" id="48467"/>
    <lineage>
        <taxon>Bacteria</taxon>
        <taxon>Pseudomonadati</taxon>
        <taxon>Verrucomicrobiota</taxon>
        <taxon>Verrucomicrobiia</taxon>
        <taxon>Verrucomicrobiales</taxon>
        <taxon>Verrucomicrobiaceae</taxon>
        <taxon>Prosthecobacter</taxon>
    </lineage>
</organism>
<dbReference type="STRING" id="48467.SAMN02745166_02376"/>
<name>A0A1T4Y497_9BACT</name>
<feature type="region of interest" description="Disordered" evidence="1">
    <location>
        <begin position="15"/>
        <end position="54"/>
    </location>
</feature>
<gene>
    <name evidence="2" type="ORF">SAMN02745166_02376</name>
</gene>
<evidence type="ECO:0000313" key="2">
    <source>
        <dbReference type="EMBL" id="SKA96338.1"/>
    </source>
</evidence>
<evidence type="ECO:0000313" key="3">
    <source>
        <dbReference type="Proteomes" id="UP000190774"/>
    </source>
</evidence>
<proteinExistence type="predicted"/>
<dbReference type="EMBL" id="FUYE01000007">
    <property type="protein sequence ID" value="SKA96338.1"/>
    <property type="molecule type" value="Genomic_DNA"/>
</dbReference>
<accession>A0A1T4Y497</accession>
<keyword evidence="3" id="KW-1185">Reference proteome</keyword>
<dbReference type="AlphaFoldDB" id="A0A1T4Y497"/>
<evidence type="ECO:0000256" key="1">
    <source>
        <dbReference type="SAM" id="MobiDB-lite"/>
    </source>
</evidence>
<dbReference type="RefSeq" id="WP_078813578.1">
    <property type="nucleotide sequence ID" value="NZ_FUYE01000007.1"/>
</dbReference>
<sequence length="283" mass="30081">MQVSWIDPEEVASLAESLRPPARTPEPEPAAETIVPESAEPLLSDQAPSVGSDQDAVEATLDLPALRQKLQSIREKAIRAGLLTPQPEVVEAPAAVFHAPDFSTETPVEPEIAAPEPPPVVEPAPQPTACEAISALAETPITVESATPVMAPAPQPLVQVDPSATVKDRLQAFAYWTGQTWGVGDLLVVDEYGDLLWGPPKRSGLVISSMMAWNAAIRASAQAANGFQQIQQQTLVTGESLTIIPCQTRLGLLVIAWVRGQIPGEQETSSLREALTGLMNLMA</sequence>
<protein>
    <submittedName>
        <fullName evidence="2">Uncharacterized protein</fullName>
    </submittedName>
</protein>
<dbReference type="Proteomes" id="UP000190774">
    <property type="component" value="Unassembled WGS sequence"/>
</dbReference>
<dbReference type="OrthoDB" id="196538at2"/>